<evidence type="ECO:0008006" key="3">
    <source>
        <dbReference type="Google" id="ProtNLM"/>
    </source>
</evidence>
<organism evidence="1 2">
    <name type="scientific">Candidatus Uhrbacteria bacterium RIFCSPHIGHO2_12_FULL_60_25</name>
    <dbReference type="NCBI Taxonomy" id="1802399"/>
    <lineage>
        <taxon>Bacteria</taxon>
        <taxon>Candidatus Uhriibacteriota</taxon>
    </lineage>
</organism>
<name>A0A1F7UPZ0_9BACT</name>
<evidence type="ECO:0000313" key="2">
    <source>
        <dbReference type="Proteomes" id="UP000176603"/>
    </source>
</evidence>
<accession>A0A1F7UPZ0</accession>
<dbReference type="PANTHER" id="PTHR39189">
    <property type="entry name" value="UPF0173 METAL-DEPENDENT HYDROLASE YTKL"/>
    <property type="match status" value="1"/>
</dbReference>
<dbReference type="Proteomes" id="UP000176603">
    <property type="component" value="Unassembled WGS sequence"/>
</dbReference>
<evidence type="ECO:0000313" key="1">
    <source>
        <dbReference type="EMBL" id="OGL79757.1"/>
    </source>
</evidence>
<comment type="caution">
    <text evidence="1">The sequence shown here is derived from an EMBL/GenBank/DDBJ whole genome shotgun (WGS) entry which is preliminary data.</text>
</comment>
<dbReference type="Gene3D" id="3.60.15.10">
    <property type="entry name" value="Ribonuclease Z/Hydroxyacylglutathione hydrolase-like"/>
    <property type="match status" value="1"/>
</dbReference>
<dbReference type="Pfam" id="PF13483">
    <property type="entry name" value="Lactamase_B_3"/>
    <property type="match status" value="1"/>
</dbReference>
<dbReference type="STRING" id="1802399.A3E39_01875"/>
<protein>
    <recommendedName>
        <fullName evidence="3">Lactamase</fullName>
    </recommendedName>
</protein>
<dbReference type="PANTHER" id="PTHR39189:SF1">
    <property type="entry name" value="UPF0173 METAL-DEPENDENT HYDROLASE YTKL"/>
    <property type="match status" value="1"/>
</dbReference>
<dbReference type="SUPFAM" id="SSF56281">
    <property type="entry name" value="Metallo-hydrolase/oxidoreductase"/>
    <property type="match status" value="1"/>
</dbReference>
<dbReference type="AlphaFoldDB" id="A0A1F7UPZ0"/>
<dbReference type="InterPro" id="IPR036866">
    <property type="entry name" value="RibonucZ/Hydroxyglut_hydro"/>
</dbReference>
<reference evidence="1 2" key="1">
    <citation type="journal article" date="2016" name="Nat. Commun.">
        <title>Thousands of microbial genomes shed light on interconnected biogeochemical processes in an aquifer system.</title>
        <authorList>
            <person name="Anantharaman K."/>
            <person name="Brown C.T."/>
            <person name="Hug L.A."/>
            <person name="Sharon I."/>
            <person name="Castelle C.J."/>
            <person name="Probst A.J."/>
            <person name="Thomas B.C."/>
            <person name="Singh A."/>
            <person name="Wilkins M.J."/>
            <person name="Karaoz U."/>
            <person name="Brodie E.L."/>
            <person name="Williams K.H."/>
            <person name="Hubbard S.S."/>
            <person name="Banfield J.F."/>
        </authorList>
    </citation>
    <scope>NUCLEOTIDE SEQUENCE [LARGE SCALE GENOMIC DNA]</scope>
</reference>
<dbReference type="EMBL" id="MGEH01000002">
    <property type="protein sequence ID" value="OGL79757.1"/>
    <property type="molecule type" value="Genomic_DNA"/>
</dbReference>
<proteinExistence type="predicted"/>
<sequence>MLIFWHGYTSVRIEAKTGEQECTLVTDPYENETSIRYPRTLTPDVVVLSHQDRKRFNLEPIQGTPFIISDPGEYEVKGMFVNGIQDPNADQGLQRPVIYRFQAEGMSLAFLGGLKRVPTETELEALPNIDILILPVGGGEVMDAKTAAGVISTIEPRIVVPLSFDIPGLKAKLGSVDAFCKQLGACQRQNVNRLKIAKKDLPVDQIMVAVLERA</sequence>
<gene>
    <name evidence="1" type="ORF">A3E39_01875</name>
</gene>